<gene>
    <name evidence="1" type="ORF">SI7747_02002708</name>
</gene>
<dbReference type="PANTHER" id="PTHR31801:SF1">
    <property type="entry name" value="SPHINGOMYELIN PHOSPHODIESTERASE"/>
    <property type="match status" value="1"/>
</dbReference>
<reference evidence="1 2" key="1">
    <citation type="submission" date="2019-12" db="EMBL/GenBank/DDBJ databases">
        <authorList>
            <person name="Scholz U."/>
            <person name="Mascher M."/>
            <person name="Fiebig A."/>
        </authorList>
    </citation>
    <scope>NUCLEOTIDE SEQUENCE</scope>
</reference>
<dbReference type="EMBL" id="LR743589">
    <property type="protein sequence ID" value="CAA2616489.1"/>
    <property type="molecule type" value="Genomic_DNA"/>
</dbReference>
<keyword evidence="2" id="KW-1185">Reference proteome</keyword>
<accession>A0A7I8IEE7</accession>
<evidence type="ECO:0000313" key="1">
    <source>
        <dbReference type="EMBL" id="CAA2616489.1"/>
    </source>
</evidence>
<sequence length="832" mass="93164">MIPHSYAMHSLDRAQDLAAGILSASSASQIVAACSAVEEFLRGHPGNQARPFFSIAFPALICRLFGFDGSSPCSSRSPSPSSAWVDQADPDVAARVFGLLSPTGILFSSISAVDRQCPVRFVFPVERLPEWMRFMLQSEKHCSTLPNLCPLFRSRVKEDSVQGSFQIQLNVFEYFMFWFAYYPVCRGKSENSDSLAVRKCRRFKLENWTGSWPSLSSSSCLSRQKKGCGLYMKLLYAYLRVFVPKHGLSTCQPYRSSLFHCSSIYDDSVILQAEFVVYTLVHFWMVDNDFSPLPLSLCSSFSVSFPFQTLLAETPPTSSLGQVLQLLVTYLNSSLGDPLFGGHQVEHDVGSGLNISQSGDMGKTKTLVVSSDNLVDSWNSVIQRPLYRFILRSLMFCPIETTMQNASQVFSLWTSYMEPWEITSDVFLEFEMPEGEKRDKLGKDKAQFQDHYDVSGRLRSEKGYSLAWQGYVTSNYLFYNSLFVHFLGFAHKFLHTNVEKIVLMVLKVLNVMTSSKELMSLLKKVDAAYHFKPTGASPALPDSGLFKLIPAIRQQLQDWENGLCESDVDGSFLHENWNRDLRLFSDDEDGAHWLLQSLHNLDAVRTKMGILFDGPIRRAPQSTTAKLTSSRASHAEGFSPKHPGIGKSRWAEVKYRGDWMRRPISDSEVAWLAVLLVNLSAWLNSALGLDQASGHVPAVPTYIDVPPHDLGATSGPVEAMRMLLAFLGSWLSSLGCSLVHHLRKRGTRVNLRPLASKKLVLMLLVFALAAMLRRTSASPDCLPLPPVRSWFCSVWYREIEKIARPLGVYSCGAYTNRTSEEARSLSCSSPLP</sequence>
<protein>
    <submittedName>
        <fullName evidence="1">Uncharacterized protein</fullName>
    </submittedName>
</protein>
<dbReference type="PANTHER" id="PTHR31801">
    <property type="entry name" value="ALTERED INHERITANCE OF MITOCHONDRIA PROTEIN 24, MITOCHONDRIAL"/>
    <property type="match status" value="1"/>
</dbReference>
<dbReference type="Proteomes" id="UP001189122">
    <property type="component" value="Unassembled WGS sequence"/>
</dbReference>
<dbReference type="AlphaFoldDB" id="A0A7I8IEE7"/>
<evidence type="ECO:0000313" key="2">
    <source>
        <dbReference type="Proteomes" id="UP001189122"/>
    </source>
</evidence>
<dbReference type="EMBL" id="CACRZD030000002">
    <property type="protein sequence ID" value="CAA6656168.1"/>
    <property type="molecule type" value="Genomic_DNA"/>
</dbReference>
<proteinExistence type="predicted"/>
<name>A0A7I8IEE7_SPIIN</name>
<organism evidence="1">
    <name type="scientific">Spirodela intermedia</name>
    <name type="common">Intermediate duckweed</name>
    <dbReference type="NCBI Taxonomy" id="51605"/>
    <lineage>
        <taxon>Eukaryota</taxon>
        <taxon>Viridiplantae</taxon>
        <taxon>Streptophyta</taxon>
        <taxon>Embryophyta</taxon>
        <taxon>Tracheophyta</taxon>
        <taxon>Spermatophyta</taxon>
        <taxon>Magnoliopsida</taxon>
        <taxon>Liliopsida</taxon>
        <taxon>Araceae</taxon>
        <taxon>Lemnoideae</taxon>
        <taxon>Spirodela</taxon>
    </lineage>
</organism>